<evidence type="ECO:0000313" key="3">
    <source>
        <dbReference type="Proteomes" id="UP000092154"/>
    </source>
</evidence>
<feature type="region of interest" description="Disordered" evidence="1">
    <location>
        <begin position="42"/>
        <end position="79"/>
    </location>
</feature>
<proteinExistence type="predicted"/>
<gene>
    <name evidence="2" type="ORF">K503DRAFT_269477</name>
</gene>
<dbReference type="AlphaFoldDB" id="A0A1B7MWI6"/>
<organism evidence="2 3">
    <name type="scientific">Rhizopogon vinicolor AM-OR11-026</name>
    <dbReference type="NCBI Taxonomy" id="1314800"/>
    <lineage>
        <taxon>Eukaryota</taxon>
        <taxon>Fungi</taxon>
        <taxon>Dikarya</taxon>
        <taxon>Basidiomycota</taxon>
        <taxon>Agaricomycotina</taxon>
        <taxon>Agaricomycetes</taxon>
        <taxon>Agaricomycetidae</taxon>
        <taxon>Boletales</taxon>
        <taxon>Suillineae</taxon>
        <taxon>Rhizopogonaceae</taxon>
        <taxon>Rhizopogon</taxon>
    </lineage>
</organism>
<dbReference type="Proteomes" id="UP000092154">
    <property type="component" value="Unassembled WGS sequence"/>
</dbReference>
<reference evidence="2 3" key="1">
    <citation type="submission" date="2016-06" db="EMBL/GenBank/DDBJ databases">
        <title>Comparative genomics of the ectomycorrhizal sister species Rhizopogon vinicolor and Rhizopogon vesiculosus (Basidiomycota: Boletales) reveals a divergence of the mating type B locus.</title>
        <authorList>
            <consortium name="DOE Joint Genome Institute"/>
            <person name="Mujic A.B."/>
            <person name="Kuo A."/>
            <person name="Tritt A."/>
            <person name="Lipzen A."/>
            <person name="Chen C."/>
            <person name="Johnson J."/>
            <person name="Sharma A."/>
            <person name="Barry K."/>
            <person name="Grigoriev I.V."/>
            <person name="Spatafora J.W."/>
        </authorList>
    </citation>
    <scope>NUCLEOTIDE SEQUENCE [LARGE SCALE GENOMIC DNA]</scope>
    <source>
        <strain evidence="2 3">AM-OR11-026</strain>
    </source>
</reference>
<dbReference type="InParanoid" id="A0A1B7MWI6"/>
<dbReference type="OrthoDB" id="2660558at2759"/>
<sequence>MSGIRNLLTRRDSSGEGPSSHEQTRKVELALQSLSPCFTRPSHLQSRGLSHRSSVPSFFSSSTHTKASSRQRKVLQPPPPALNAEYFAQRCPSAVNSPTSPSATPNYLPMPSALLSDFSLLPLTPSPISPAMRKRGRFSMLSRKAGEVLPPELVFGADPMDAEPRAHGAVQKHASTAVAPATNEGRGATCDLHISSTEGGSEDDHRPTVPLSQNVECHHITQQNGTTWTLERNGQRIHDYQEMLELLRKL</sequence>
<name>A0A1B7MWI6_9AGAM</name>
<evidence type="ECO:0000256" key="1">
    <source>
        <dbReference type="SAM" id="MobiDB-lite"/>
    </source>
</evidence>
<feature type="compositionally biased region" description="Low complexity" evidence="1">
    <location>
        <begin position="51"/>
        <end position="65"/>
    </location>
</feature>
<protein>
    <submittedName>
        <fullName evidence="2">Uncharacterized protein</fullName>
    </submittedName>
</protein>
<evidence type="ECO:0000313" key="2">
    <source>
        <dbReference type="EMBL" id="OAX36911.1"/>
    </source>
</evidence>
<accession>A0A1B7MWI6</accession>
<feature type="region of interest" description="Disordered" evidence="1">
    <location>
        <begin position="1"/>
        <end position="27"/>
    </location>
</feature>
<dbReference type="EMBL" id="KV448385">
    <property type="protein sequence ID" value="OAX36911.1"/>
    <property type="molecule type" value="Genomic_DNA"/>
</dbReference>
<keyword evidence="3" id="KW-1185">Reference proteome</keyword>